<comment type="caution">
    <text evidence="5">The sequence shown here is derived from an EMBL/GenBank/DDBJ whole genome shotgun (WGS) entry which is preliminary data.</text>
</comment>
<dbReference type="Proteomes" id="UP001596306">
    <property type="component" value="Unassembled WGS sequence"/>
</dbReference>
<keyword evidence="2" id="KW-0238">DNA-binding</keyword>
<evidence type="ECO:0000259" key="4">
    <source>
        <dbReference type="PROSITE" id="PS50043"/>
    </source>
</evidence>
<evidence type="ECO:0000313" key="6">
    <source>
        <dbReference type="Proteomes" id="UP001596306"/>
    </source>
</evidence>
<dbReference type="PROSITE" id="PS50043">
    <property type="entry name" value="HTH_LUXR_2"/>
    <property type="match status" value="1"/>
</dbReference>
<dbReference type="InterPro" id="IPR027417">
    <property type="entry name" value="P-loop_NTPase"/>
</dbReference>
<dbReference type="CDD" id="cd06170">
    <property type="entry name" value="LuxR_C_like"/>
    <property type="match status" value="1"/>
</dbReference>
<accession>A0ABW1VEF4</accession>
<dbReference type="SUPFAM" id="SSF52540">
    <property type="entry name" value="P-loop containing nucleoside triphosphate hydrolases"/>
    <property type="match status" value="1"/>
</dbReference>
<keyword evidence="1" id="KW-0805">Transcription regulation</keyword>
<sequence length="831" mass="90844">MFMFEHELRILLSAIRGGGSAHVSAQGGLGSTTLLRALHAQLESEGYTVMAAFCAPYTSTINHFPFHQANMSPGAQNVSTLIDAVSAELAGKQLRAIVIDAIEYIDQGSLSVLQAAAQRTDTPVVFSRSRSLGSLIRAGVRYSRYPGQRVELRPLDFVGVASLVQDRLGHLPDSEVISRVFAKSGGITGLALAIVDGARTSGLIELVDDRWVMTGRNLWNSSIDAWLEARLSLLRVDELDALEHLALAHANPQHGICTKLDQATLKDLEGRGFLSVITRAGDRTLALHPPALTDYFRSSEGSGIARLTLEDDAVDGLETVLSSEDDIALSVRTFRDRLERVVLDGARAWEAELSVQTALPYLQSLFHASRTDRSIRAIFERTPLSTAASAEEAFDFLFLRLLWAGGLNAANPHDPLPFEGLVELYPAWRDTVDIFSEVMLLGPEPVAHRFDSESIVTIPGGALCVATFAYANLVAGDFAIAKHWVERIPESSMLVVQRFRGFVESLVEIAAGDSRRALESSNAALATAQDQLDHCGVLLHSYVVVLSLLGQARWHEAAEVVDRVLAFGPSSGINRGLYRTFLYMGSFINLRFDQPRLAHLFDVEAQSLIVRDETLPGMQGDFGVIIRQLIDGDPAGGMQSLRTLVTRLIQQGNLFAALMTLRIGLSVWPEKSTIALFEEVSARVHGRAPRRFLELVKASFDDPNKLIDLSSAFPVDQNTPLAALVLAARARMERGTTSVLSEAIDVAVQNIQRLLVWRDEDAHKRVTPKVGNSVPLSERETEIALLALNNSNAVIASRLSLSVRTVENHIHNALKKTGATTRQELFRALNS</sequence>
<organism evidence="5 6">
    <name type="scientific">Luethyella okanaganae</name>
    <dbReference type="NCBI Taxonomy" id="69372"/>
    <lineage>
        <taxon>Bacteria</taxon>
        <taxon>Bacillati</taxon>
        <taxon>Actinomycetota</taxon>
        <taxon>Actinomycetes</taxon>
        <taxon>Micrococcales</taxon>
        <taxon>Microbacteriaceae</taxon>
        <taxon>Luethyella</taxon>
    </lineage>
</organism>
<dbReference type="InterPro" id="IPR016032">
    <property type="entry name" value="Sig_transdc_resp-reg_C-effctor"/>
</dbReference>
<name>A0ABW1VEF4_9MICO</name>
<evidence type="ECO:0000313" key="5">
    <source>
        <dbReference type="EMBL" id="MFC6355895.1"/>
    </source>
</evidence>
<keyword evidence="6" id="KW-1185">Reference proteome</keyword>
<dbReference type="PANTHER" id="PTHR44688:SF16">
    <property type="entry name" value="DNA-BINDING TRANSCRIPTIONAL ACTIVATOR DEVR_DOSR"/>
    <property type="match status" value="1"/>
</dbReference>
<dbReference type="SUPFAM" id="SSF46894">
    <property type="entry name" value="C-terminal effector domain of the bipartite response regulators"/>
    <property type="match status" value="1"/>
</dbReference>
<dbReference type="EMBL" id="JBHSTP010000001">
    <property type="protein sequence ID" value="MFC6355895.1"/>
    <property type="molecule type" value="Genomic_DNA"/>
</dbReference>
<gene>
    <name evidence="5" type="ORF">ACFQB0_07220</name>
</gene>
<reference evidence="6" key="1">
    <citation type="journal article" date="2019" name="Int. J. Syst. Evol. Microbiol.">
        <title>The Global Catalogue of Microorganisms (GCM) 10K type strain sequencing project: providing services to taxonomists for standard genome sequencing and annotation.</title>
        <authorList>
            <consortium name="The Broad Institute Genomics Platform"/>
            <consortium name="The Broad Institute Genome Sequencing Center for Infectious Disease"/>
            <person name="Wu L."/>
            <person name="Ma J."/>
        </authorList>
    </citation>
    <scope>NUCLEOTIDE SEQUENCE [LARGE SCALE GENOMIC DNA]</scope>
    <source>
        <strain evidence="6">CCUG 43304</strain>
    </source>
</reference>
<dbReference type="Pfam" id="PF00196">
    <property type="entry name" value="GerE"/>
    <property type="match status" value="1"/>
</dbReference>
<evidence type="ECO:0000256" key="1">
    <source>
        <dbReference type="ARBA" id="ARBA00023015"/>
    </source>
</evidence>
<keyword evidence="3" id="KW-0804">Transcription</keyword>
<dbReference type="PANTHER" id="PTHR44688">
    <property type="entry name" value="DNA-BINDING TRANSCRIPTIONAL ACTIVATOR DEVR_DOSR"/>
    <property type="match status" value="1"/>
</dbReference>
<dbReference type="InterPro" id="IPR036388">
    <property type="entry name" value="WH-like_DNA-bd_sf"/>
</dbReference>
<proteinExistence type="predicted"/>
<evidence type="ECO:0000256" key="2">
    <source>
        <dbReference type="ARBA" id="ARBA00023125"/>
    </source>
</evidence>
<protein>
    <submittedName>
        <fullName evidence="5">LuxR C-terminal-related transcriptional regulator</fullName>
    </submittedName>
</protein>
<dbReference type="Gene3D" id="1.10.10.10">
    <property type="entry name" value="Winged helix-like DNA-binding domain superfamily/Winged helix DNA-binding domain"/>
    <property type="match status" value="1"/>
</dbReference>
<evidence type="ECO:0000256" key="3">
    <source>
        <dbReference type="ARBA" id="ARBA00023163"/>
    </source>
</evidence>
<dbReference type="RefSeq" id="WP_386729353.1">
    <property type="nucleotide sequence ID" value="NZ_JBHSTP010000001.1"/>
</dbReference>
<dbReference type="InterPro" id="IPR000792">
    <property type="entry name" value="Tscrpt_reg_LuxR_C"/>
</dbReference>
<dbReference type="SMART" id="SM00421">
    <property type="entry name" value="HTH_LUXR"/>
    <property type="match status" value="1"/>
</dbReference>
<feature type="domain" description="HTH luxR-type" evidence="4">
    <location>
        <begin position="769"/>
        <end position="831"/>
    </location>
</feature>